<evidence type="ECO:0000313" key="2">
    <source>
        <dbReference type="Proteomes" id="UP001143910"/>
    </source>
</evidence>
<protein>
    <submittedName>
        <fullName evidence="1">Uncharacterized protein</fullName>
    </submittedName>
</protein>
<comment type="caution">
    <text evidence="1">The sequence shown here is derived from an EMBL/GenBank/DDBJ whole genome shotgun (WGS) entry which is preliminary data.</text>
</comment>
<gene>
    <name evidence="1" type="ORF">NQ176_g5922</name>
</gene>
<proteinExistence type="predicted"/>
<accession>A0ACC1N8C1</accession>
<dbReference type="Proteomes" id="UP001143910">
    <property type="component" value="Unassembled WGS sequence"/>
</dbReference>
<keyword evidence="2" id="KW-1185">Reference proteome</keyword>
<name>A0ACC1N8C1_9HYPO</name>
<dbReference type="EMBL" id="JANJQO010000797">
    <property type="protein sequence ID" value="KAJ2974694.1"/>
    <property type="molecule type" value="Genomic_DNA"/>
</dbReference>
<reference evidence="1" key="1">
    <citation type="submission" date="2022-08" db="EMBL/GenBank/DDBJ databases">
        <title>Genome Sequence of Lecanicillium fungicola.</title>
        <authorList>
            <person name="Buettner E."/>
        </authorList>
    </citation>
    <scope>NUCLEOTIDE SEQUENCE</scope>
    <source>
        <strain evidence="1">Babe33</strain>
    </source>
</reference>
<sequence>MLNAVAKYFDNAKAGNYSQLQYQDGHADEKISGQDHGSHNIARRQSWDKWLSISFNVLPWILSAVLACIIVRYHTHGSDRFHQHKLYASQLTYSPAQDMIEYEVKMYHKGVTEAPQEFQGPPSKELDRAWDSLYNFGISTISKSEAKLMTNYTSPVPNHEDRYIMELDVFHQLHCLNMFRKALTPIYLEDWEAVRDPDVSKDNWTVPAWPFEELERNRVEHGINPWHIGHCLESIRQSLMCHGDITPAVWHWDKSASNPTRNKPWLTVPHTCRNFDRLRDWGLKHKLQWDFDYEVRLPEDFEVPTYAG</sequence>
<organism evidence="1 2">
    <name type="scientific">Zarea fungicola</name>
    <dbReference type="NCBI Taxonomy" id="93591"/>
    <lineage>
        <taxon>Eukaryota</taxon>
        <taxon>Fungi</taxon>
        <taxon>Dikarya</taxon>
        <taxon>Ascomycota</taxon>
        <taxon>Pezizomycotina</taxon>
        <taxon>Sordariomycetes</taxon>
        <taxon>Hypocreomycetidae</taxon>
        <taxon>Hypocreales</taxon>
        <taxon>Cordycipitaceae</taxon>
        <taxon>Zarea</taxon>
    </lineage>
</organism>
<evidence type="ECO:0000313" key="1">
    <source>
        <dbReference type="EMBL" id="KAJ2974694.1"/>
    </source>
</evidence>